<dbReference type="GO" id="GO:0016491">
    <property type="term" value="F:oxidoreductase activity"/>
    <property type="evidence" value="ECO:0007669"/>
    <property type="project" value="UniProtKB-KW"/>
</dbReference>
<dbReference type="SMART" id="SM01329">
    <property type="entry name" value="Iso_dh"/>
    <property type="match status" value="1"/>
</dbReference>
<reference evidence="8" key="1">
    <citation type="submission" date="2013-08" db="EMBL/GenBank/DDBJ databases">
        <authorList>
            <person name="Mendez C."/>
            <person name="Richter M."/>
            <person name="Ferrer M."/>
            <person name="Sanchez J."/>
        </authorList>
    </citation>
    <scope>NUCLEOTIDE SEQUENCE</scope>
</reference>
<evidence type="ECO:0000256" key="1">
    <source>
        <dbReference type="ARBA" id="ARBA00001936"/>
    </source>
</evidence>
<comment type="cofactor">
    <cofactor evidence="2">
        <name>Mg(2+)</name>
        <dbReference type="ChEBI" id="CHEBI:18420"/>
    </cofactor>
</comment>
<dbReference type="Gene3D" id="3.40.718.10">
    <property type="entry name" value="Isopropylmalate Dehydrogenase"/>
    <property type="match status" value="1"/>
</dbReference>
<organism evidence="8">
    <name type="scientific">mine drainage metagenome</name>
    <dbReference type="NCBI Taxonomy" id="410659"/>
    <lineage>
        <taxon>unclassified sequences</taxon>
        <taxon>metagenomes</taxon>
        <taxon>ecological metagenomes</taxon>
    </lineage>
</organism>
<gene>
    <name evidence="8" type="ORF">B1B_08501</name>
</gene>
<evidence type="ECO:0000256" key="6">
    <source>
        <dbReference type="ARBA" id="ARBA00023211"/>
    </source>
</evidence>
<keyword evidence="3" id="KW-0479">Metal-binding</keyword>
<dbReference type="PANTHER" id="PTHR43275:SF1">
    <property type="entry name" value="D-MALATE DEHYDROGENASE [DECARBOXYLATING]"/>
    <property type="match status" value="1"/>
</dbReference>
<feature type="domain" description="Isopropylmalate dehydrogenase-like" evidence="7">
    <location>
        <begin position="1"/>
        <end position="143"/>
    </location>
</feature>
<evidence type="ECO:0000256" key="3">
    <source>
        <dbReference type="ARBA" id="ARBA00022723"/>
    </source>
</evidence>
<reference evidence="8" key="2">
    <citation type="journal article" date="2014" name="ISME J.">
        <title>Microbial stratification in low pH oxic and suboxic macroscopic growths along an acid mine drainage.</title>
        <authorList>
            <person name="Mendez-Garcia C."/>
            <person name="Mesa V."/>
            <person name="Sprenger R.R."/>
            <person name="Richter M."/>
            <person name="Diez M.S."/>
            <person name="Solano J."/>
            <person name="Bargiela R."/>
            <person name="Golyshina O.V."/>
            <person name="Manteca A."/>
            <person name="Ramos J.L."/>
            <person name="Gallego J.R."/>
            <person name="Llorente I."/>
            <person name="Martins Dos Santos V.A."/>
            <person name="Jensen O.N."/>
            <person name="Pelaez A.I."/>
            <person name="Sanchez J."/>
            <person name="Ferrer M."/>
        </authorList>
    </citation>
    <scope>NUCLEOTIDE SEQUENCE</scope>
</reference>
<evidence type="ECO:0000256" key="4">
    <source>
        <dbReference type="ARBA" id="ARBA00023002"/>
    </source>
</evidence>
<keyword evidence="6" id="KW-0464">Manganese</keyword>
<comment type="cofactor">
    <cofactor evidence="1">
        <name>Mn(2+)</name>
        <dbReference type="ChEBI" id="CHEBI:29035"/>
    </cofactor>
</comment>
<dbReference type="EMBL" id="AUZY01005553">
    <property type="protein sequence ID" value="EQD58601.1"/>
    <property type="molecule type" value="Genomic_DNA"/>
</dbReference>
<name>T1ADC9_9ZZZZ</name>
<keyword evidence="4" id="KW-0560">Oxidoreductase</keyword>
<sequence length="152" mass="16334">YPDIQREYAYVDAFTQWLVRNPEHYDVVVATNMMGDIVTDLAAVLQGGMGFASGGNIGTDHAMFEPVHGSAPKYAGKNQVNPFATFFAVEQMLRWLGAKHADDRVTTQADRLERAIAQVLADGGSGTYDQGGRTSTSGAGDRVAAAIRGLPR</sequence>
<dbReference type="Pfam" id="PF00180">
    <property type="entry name" value="Iso_dh"/>
    <property type="match status" value="1"/>
</dbReference>
<dbReference type="InterPro" id="IPR024084">
    <property type="entry name" value="IsoPropMal-DH-like_dom"/>
</dbReference>
<accession>T1ADC9</accession>
<evidence type="ECO:0000256" key="2">
    <source>
        <dbReference type="ARBA" id="ARBA00001946"/>
    </source>
</evidence>
<dbReference type="PANTHER" id="PTHR43275">
    <property type="entry name" value="D-MALATE DEHYDROGENASE [DECARBOXYLATING]"/>
    <property type="match status" value="1"/>
</dbReference>
<protein>
    <submittedName>
        <fullName evidence="8">3-isopropylmalate dehydrogenase</fullName>
    </submittedName>
</protein>
<evidence type="ECO:0000256" key="5">
    <source>
        <dbReference type="ARBA" id="ARBA00023027"/>
    </source>
</evidence>
<proteinExistence type="predicted"/>
<feature type="non-terminal residue" evidence="8">
    <location>
        <position position="1"/>
    </location>
</feature>
<evidence type="ECO:0000313" key="8">
    <source>
        <dbReference type="EMBL" id="EQD58601.1"/>
    </source>
</evidence>
<keyword evidence="5" id="KW-0520">NAD</keyword>
<dbReference type="AlphaFoldDB" id="T1ADC9"/>
<evidence type="ECO:0000259" key="7">
    <source>
        <dbReference type="SMART" id="SM01329"/>
    </source>
</evidence>
<dbReference type="GO" id="GO:0046872">
    <property type="term" value="F:metal ion binding"/>
    <property type="evidence" value="ECO:0007669"/>
    <property type="project" value="UniProtKB-KW"/>
</dbReference>
<dbReference type="InterPro" id="IPR050501">
    <property type="entry name" value="ICDH/IPMDH"/>
</dbReference>
<dbReference type="SUPFAM" id="SSF53659">
    <property type="entry name" value="Isocitrate/Isopropylmalate dehydrogenase-like"/>
    <property type="match status" value="1"/>
</dbReference>
<comment type="caution">
    <text evidence="8">The sequence shown here is derived from an EMBL/GenBank/DDBJ whole genome shotgun (WGS) entry which is preliminary data.</text>
</comment>